<gene>
    <name evidence="2" type="ORF">F7D14_15685</name>
</gene>
<feature type="transmembrane region" description="Helical" evidence="1">
    <location>
        <begin position="20"/>
        <end position="40"/>
    </location>
</feature>
<organism evidence="2 3">
    <name type="scientific">Methylocystis parvus</name>
    <dbReference type="NCBI Taxonomy" id="134"/>
    <lineage>
        <taxon>Bacteria</taxon>
        <taxon>Pseudomonadati</taxon>
        <taxon>Pseudomonadota</taxon>
        <taxon>Alphaproteobacteria</taxon>
        <taxon>Hyphomicrobiales</taxon>
        <taxon>Methylocystaceae</taxon>
        <taxon>Methylocystis</taxon>
    </lineage>
</organism>
<dbReference type="RefSeq" id="WP_081495595.1">
    <property type="nucleotide sequence ID" value="NZ_CP044331.1"/>
</dbReference>
<protein>
    <submittedName>
        <fullName evidence="2">Flp family type IVb pilin</fullName>
    </submittedName>
</protein>
<dbReference type="EMBL" id="CP044331">
    <property type="protein sequence ID" value="QGM98782.1"/>
    <property type="molecule type" value="Genomic_DNA"/>
</dbReference>
<dbReference type="Pfam" id="PF04964">
    <property type="entry name" value="Flp_Fap"/>
    <property type="match status" value="1"/>
</dbReference>
<dbReference type="InterPro" id="IPR007047">
    <property type="entry name" value="Flp_Fap"/>
</dbReference>
<name>A0A6B8MAK4_9HYPH</name>
<keyword evidence="1" id="KW-0472">Membrane</keyword>
<dbReference type="PROSITE" id="PS51257">
    <property type="entry name" value="PROKAR_LIPOPROTEIN"/>
    <property type="match status" value="1"/>
</dbReference>
<dbReference type="AlphaFoldDB" id="A0A6B8MAK4"/>
<proteinExistence type="predicted"/>
<evidence type="ECO:0000313" key="3">
    <source>
        <dbReference type="Proteomes" id="UP000422569"/>
    </source>
</evidence>
<keyword evidence="1" id="KW-0812">Transmembrane</keyword>
<evidence type="ECO:0000256" key="1">
    <source>
        <dbReference type="SAM" id="Phobius"/>
    </source>
</evidence>
<keyword evidence="3" id="KW-1185">Reference proteome</keyword>
<keyword evidence="1" id="KW-1133">Transmembrane helix</keyword>
<dbReference type="Proteomes" id="UP000422569">
    <property type="component" value="Chromosome"/>
</dbReference>
<sequence>MTKILKTFFRDESGAAAIKYGLIALLISIAIIACINALGVNLSSASLKLRAT</sequence>
<evidence type="ECO:0000313" key="2">
    <source>
        <dbReference type="EMBL" id="QGM98782.1"/>
    </source>
</evidence>
<reference evidence="2 3" key="1">
    <citation type="submission" date="2019-09" db="EMBL/GenBank/DDBJ databases">
        <title>Isolation and complete genome sequencing of Methylocystis species.</title>
        <authorList>
            <person name="Rumah B.L."/>
            <person name="Stead C.E."/>
            <person name="Stevens B.C."/>
            <person name="Minton N.P."/>
            <person name="Grosse-Honebrink A."/>
            <person name="Zhang Y."/>
        </authorList>
    </citation>
    <scope>NUCLEOTIDE SEQUENCE [LARGE SCALE GENOMIC DNA]</scope>
    <source>
        <strain evidence="2 3">BRCS2</strain>
    </source>
</reference>
<dbReference type="KEGG" id="mpar:F7D14_15685"/>
<accession>A0A6B8MAK4</accession>